<evidence type="ECO:0000256" key="7">
    <source>
        <dbReference type="ARBA" id="ARBA00022692"/>
    </source>
</evidence>
<evidence type="ECO:0000256" key="16">
    <source>
        <dbReference type="ARBA" id="ARBA00023136"/>
    </source>
</evidence>
<dbReference type="InterPro" id="IPR002429">
    <property type="entry name" value="CcO_II-like_C"/>
</dbReference>
<accession>A2TN57</accession>
<dbReference type="Pfam" id="PF02790">
    <property type="entry name" value="COX2_TM"/>
    <property type="match status" value="1"/>
</dbReference>
<keyword evidence="11" id="KW-1278">Translocase</keyword>
<dbReference type="Pfam" id="PF00116">
    <property type="entry name" value="COX2"/>
    <property type="match status" value="1"/>
</dbReference>
<evidence type="ECO:0000256" key="8">
    <source>
        <dbReference type="ARBA" id="ARBA00022723"/>
    </source>
</evidence>
<comment type="subunit">
    <text evidence="3">Component of the cytochrome c oxidase (complex IV, CIV), a multisubunit enzyme composed of a catalytic core of 3 subunits and several supernumerary subunits. The complex exists as a monomer or a dimer and forms supercomplexes (SCs) in the inner mitochondrial membrane with ubiquinol-cytochrome c oxidoreductase (cytochrome b-c1 complex, complex III, CIII).</text>
</comment>
<evidence type="ECO:0000256" key="9">
    <source>
        <dbReference type="ARBA" id="ARBA00022792"/>
    </source>
</evidence>
<dbReference type="PANTHER" id="PTHR22888:SF9">
    <property type="entry name" value="CYTOCHROME C OXIDASE SUBUNIT 2"/>
    <property type="match status" value="1"/>
</dbReference>
<evidence type="ECO:0000256" key="2">
    <source>
        <dbReference type="ARBA" id="ARBA00007866"/>
    </source>
</evidence>
<evidence type="ECO:0000256" key="17">
    <source>
        <dbReference type="ARBA" id="ARBA00049512"/>
    </source>
</evidence>
<evidence type="ECO:0000256" key="15">
    <source>
        <dbReference type="ARBA" id="ARBA00023128"/>
    </source>
</evidence>
<evidence type="ECO:0000256" key="14">
    <source>
        <dbReference type="ARBA" id="ARBA00023008"/>
    </source>
</evidence>
<dbReference type="GO" id="GO:0004129">
    <property type="term" value="F:cytochrome-c oxidase activity"/>
    <property type="evidence" value="ECO:0007669"/>
    <property type="project" value="UniProtKB-EC"/>
</dbReference>
<comment type="cofactor">
    <cofactor evidence="18">
        <name>Cu cation</name>
        <dbReference type="ChEBI" id="CHEBI:23378"/>
    </cofactor>
    <text evidence="18">Binds a copper A center.</text>
</comment>
<dbReference type="RefSeq" id="YP_001023673.1">
    <property type="nucleotide sequence ID" value="NC_008828.1"/>
</dbReference>
<proteinExistence type="inferred from homology"/>
<dbReference type="AlphaFoldDB" id="A2TN57"/>
<dbReference type="PRINTS" id="PR01166">
    <property type="entry name" value="CYCOXIDASEII"/>
</dbReference>
<keyword evidence="7 18" id="KW-0812">Transmembrane</keyword>
<evidence type="ECO:0000256" key="6">
    <source>
        <dbReference type="ARBA" id="ARBA00022660"/>
    </source>
</evidence>
<name>A2TN57_9BILA</name>
<dbReference type="SUPFAM" id="SSF81464">
    <property type="entry name" value="Cytochrome c oxidase subunit II-like, transmembrane region"/>
    <property type="match status" value="1"/>
</dbReference>
<evidence type="ECO:0000256" key="3">
    <source>
        <dbReference type="ARBA" id="ARBA00011164"/>
    </source>
</evidence>
<keyword evidence="14 18" id="KW-0186">Copper</keyword>
<keyword evidence="12 18" id="KW-0249">Electron transport</keyword>
<comment type="subcellular location">
    <subcellularLocation>
        <location evidence="1 18">Mitochondrion inner membrane</location>
        <topology evidence="1 18">Multi-pass membrane protein</topology>
    </subcellularLocation>
</comment>
<feature type="domain" description="Cytochrome oxidase subunit II copper A binding" evidence="20">
    <location>
        <begin position="95"/>
        <end position="222"/>
    </location>
</feature>
<dbReference type="InterPro" id="IPR011759">
    <property type="entry name" value="Cyt_c_oxidase_su2_TM_dom"/>
</dbReference>
<evidence type="ECO:0000256" key="11">
    <source>
        <dbReference type="ARBA" id="ARBA00022967"/>
    </source>
</evidence>
<dbReference type="GO" id="GO:0005507">
    <property type="term" value="F:copper ion binding"/>
    <property type="evidence" value="ECO:0007669"/>
    <property type="project" value="InterPro"/>
</dbReference>
<dbReference type="SUPFAM" id="SSF49503">
    <property type="entry name" value="Cupredoxins"/>
    <property type="match status" value="1"/>
</dbReference>
<sequence>MSLNFSQYWDFNIMNQLNSQFSMDTFNDLVIYTELIIAFTVMIICMSIMFNFWFQNFKHWIMLETIWTVTPVFVLLLLGFPSIKMVYSMELTNFFSNLTLKIMGFQWYWNYSFPEYEIQFDSYPKMISELFRLGESDLLVLPILVNIRFLTSSNDVIHSWTLPSLSMKMDAIPGRLNLLSSQISFIGKHIGQCSELCGNYHSWMPIYVESASMKIFTEWMKVF</sequence>
<keyword evidence="5 18" id="KW-0813">Transport</keyword>
<evidence type="ECO:0000256" key="19">
    <source>
        <dbReference type="SAM" id="Phobius"/>
    </source>
</evidence>
<keyword evidence="15 18" id="KW-0496">Mitochondrion</keyword>
<keyword evidence="13 19" id="KW-1133">Transmembrane helix</keyword>
<dbReference type="PROSITE" id="PS00078">
    <property type="entry name" value="COX2"/>
    <property type="match status" value="1"/>
</dbReference>
<evidence type="ECO:0000256" key="5">
    <source>
        <dbReference type="ARBA" id="ARBA00022448"/>
    </source>
</evidence>
<evidence type="ECO:0000256" key="12">
    <source>
        <dbReference type="ARBA" id="ARBA00022982"/>
    </source>
</evidence>
<dbReference type="PROSITE" id="PS50999">
    <property type="entry name" value="COX2_TM"/>
    <property type="match status" value="1"/>
</dbReference>
<dbReference type="InterPro" id="IPR001505">
    <property type="entry name" value="Copper_CuA"/>
</dbReference>
<dbReference type="Gene3D" id="1.10.287.90">
    <property type="match status" value="1"/>
</dbReference>
<evidence type="ECO:0000256" key="13">
    <source>
        <dbReference type="ARBA" id="ARBA00022989"/>
    </source>
</evidence>
<reference evidence="22" key="1">
    <citation type="submission" date="2007-01" db="EMBL/GenBank/DDBJ databases">
        <authorList>
            <person name="Tang S."/>
            <person name="Wang G."/>
            <person name="Hyman B."/>
        </authorList>
    </citation>
    <scope>NUCLEOTIDE SEQUENCE</scope>
</reference>
<evidence type="ECO:0000256" key="4">
    <source>
        <dbReference type="ARBA" id="ARBA00015946"/>
    </source>
</evidence>
<organism evidence="22">
    <name type="scientific">Hexamermis agrotis</name>
    <dbReference type="NCBI Taxonomy" id="387665"/>
    <lineage>
        <taxon>Eukaryota</taxon>
        <taxon>Metazoa</taxon>
        <taxon>Ecdysozoa</taxon>
        <taxon>Nematoda</taxon>
        <taxon>Enoplea</taxon>
        <taxon>Dorylaimia</taxon>
        <taxon>Mermithida</taxon>
        <taxon>Mermithoidea</taxon>
        <taxon>Mermithidae</taxon>
        <taxon>Hexamermis</taxon>
    </lineage>
</organism>
<keyword evidence="10" id="KW-0460">Magnesium</keyword>
<evidence type="ECO:0000259" key="21">
    <source>
        <dbReference type="PROSITE" id="PS50999"/>
    </source>
</evidence>
<keyword evidence="6 18" id="KW-0679">Respiratory chain</keyword>
<evidence type="ECO:0000313" key="22">
    <source>
        <dbReference type="EMBL" id="ABM79874.1"/>
    </source>
</evidence>
<keyword evidence="16 18" id="KW-0472">Membrane</keyword>
<comment type="catalytic activity">
    <reaction evidence="17">
        <text>4 Fe(II)-[cytochrome c] + O2 + 8 H(+)(in) = 4 Fe(III)-[cytochrome c] + 2 H2O + 4 H(+)(out)</text>
        <dbReference type="Rhea" id="RHEA:11436"/>
        <dbReference type="Rhea" id="RHEA-COMP:10350"/>
        <dbReference type="Rhea" id="RHEA-COMP:14399"/>
        <dbReference type="ChEBI" id="CHEBI:15377"/>
        <dbReference type="ChEBI" id="CHEBI:15378"/>
        <dbReference type="ChEBI" id="CHEBI:15379"/>
        <dbReference type="ChEBI" id="CHEBI:29033"/>
        <dbReference type="ChEBI" id="CHEBI:29034"/>
        <dbReference type="EC" id="7.1.1.9"/>
    </reaction>
    <physiologicalReaction direction="left-to-right" evidence="17">
        <dbReference type="Rhea" id="RHEA:11437"/>
    </physiologicalReaction>
</comment>
<comment type="similarity">
    <text evidence="2 18">Belongs to the cytochrome c oxidase subunit 2 family.</text>
</comment>
<dbReference type="EMBL" id="EF368011">
    <property type="protein sequence ID" value="ABM79874.1"/>
    <property type="molecule type" value="Genomic_DNA"/>
</dbReference>
<feature type="domain" description="Cytochrome oxidase subunit II transmembrane region profile" evidence="21">
    <location>
        <begin position="1"/>
        <end position="93"/>
    </location>
</feature>
<dbReference type="GeneID" id="4788079"/>
<dbReference type="InterPro" id="IPR008972">
    <property type="entry name" value="Cupredoxin"/>
</dbReference>
<dbReference type="PANTHER" id="PTHR22888">
    <property type="entry name" value="CYTOCHROME C OXIDASE, SUBUNIT II"/>
    <property type="match status" value="1"/>
</dbReference>
<feature type="transmembrane region" description="Helical" evidence="19">
    <location>
        <begin position="29"/>
        <end position="54"/>
    </location>
</feature>
<dbReference type="CTD" id="4513"/>
<evidence type="ECO:0000256" key="10">
    <source>
        <dbReference type="ARBA" id="ARBA00022842"/>
    </source>
</evidence>
<gene>
    <name evidence="22" type="primary">COX2</name>
</gene>
<dbReference type="InterPro" id="IPR036257">
    <property type="entry name" value="Cyt_c_oxidase_su2_TM_sf"/>
</dbReference>
<dbReference type="GO" id="GO:0005743">
    <property type="term" value="C:mitochondrial inner membrane"/>
    <property type="evidence" value="ECO:0007669"/>
    <property type="project" value="UniProtKB-SubCell"/>
</dbReference>
<evidence type="ECO:0000256" key="1">
    <source>
        <dbReference type="ARBA" id="ARBA00004448"/>
    </source>
</evidence>
<dbReference type="Gene3D" id="2.60.40.420">
    <property type="entry name" value="Cupredoxins - blue copper proteins"/>
    <property type="match status" value="1"/>
</dbReference>
<feature type="transmembrane region" description="Helical" evidence="19">
    <location>
        <begin position="60"/>
        <end position="80"/>
    </location>
</feature>
<evidence type="ECO:0000256" key="18">
    <source>
        <dbReference type="RuleBase" id="RU000457"/>
    </source>
</evidence>
<dbReference type="GO" id="GO:0042773">
    <property type="term" value="P:ATP synthesis coupled electron transport"/>
    <property type="evidence" value="ECO:0007669"/>
    <property type="project" value="TreeGrafter"/>
</dbReference>
<dbReference type="InterPro" id="IPR045187">
    <property type="entry name" value="CcO_II"/>
</dbReference>
<protein>
    <recommendedName>
        <fullName evidence="4 18">Cytochrome c oxidase subunit 2</fullName>
    </recommendedName>
</protein>
<evidence type="ECO:0000259" key="20">
    <source>
        <dbReference type="PROSITE" id="PS50857"/>
    </source>
</evidence>
<keyword evidence="9 18" id="KW-0999">Mitochondrion inner membrane</keyword>
<dbReference type="PROSITE" id="PS50857">
    <property type="entry name" value="COX2_CUA"/>
    <property type="match status" value="1"/>
</dbReference>
<comment type="function">
    <text evidence="18">Component of the cytochrome c oxidase, the last enzyme in the mitochondrial electron transport chain which drives oxidative phosphorylation. The respiratory chain contains 3 multisubunit complexes succinate dehydrogenase (complex II, CII), ubiquinol-cytochrome c oxidoreductase (cytochrome b-c1 complex, complex III, CIII) and cytochrome c oxidase (complex IV, CIV), that cooperate to transfer electrons derived from NADH and succinate to molecular oxygen, creating an electrochemical gradient over the inner membrane that drives transmembrane transport and the ATP synthase. Cytochrome c oxidase is the component of the respiratory chain that catalyzes the reduction of oxygen to water. Electrons originating from reduced cytochrome c in the intermembrane space (IMS) are transferred via the dinuclear copper A center (CU(A)) of subunit 2 and heme A of subunit 1 to the active site in subunit 1, a binuclear center (BNC) formed by heme A3 and copper B (CU(B)). The BNC reduces molecular oxygen to 2 water molecules using 4 electrons from cytochrome c in the IMS and 4 protons from the mitochondrial matrix.</text>
</comment>
<keyword evidence="8 18" id="KW-0479">Metal-binding</keyword>
<geneLocation type="mitochondrion" evidence="22"/>